<name>A0A2J7ZJ62_9CHLO</name>
<dbReference type="OrthoDB" id="427480at2759"/>
<dbReference type="InterPro" id="IPR004147">
    <property type="entry name" value="ABC1_dom"/>
</dbReference>
<keyword evidence="3" id="KW-1185">Reference proteome</keyword>
<feature type="domain" description="ABC1 atypical kinase-like" evidence="1">
    <location>
        <begin position="27"/>
        <end position="133"/>
    </location>
</feature>
<dbReference type="GO" id="GO:0016301">
    <property type="term" value="F:kinase activity"/>
    <property type="evidence" value="ECO:0007669"/>
    <property type="project" value="UniProtKB-KW"/>
</dbReference>
<sequence length="171" mass="18267">MDTHATPSPPSAGAMPGLIGSVAADLVQYPGLLGSVAADLATMRLLARAARALFPAIRLSWLIEELAKKLEVELDFRNEIRNSDRFREVLDAAGEAGRVRVPALNRELCTSKVLVMEWIAGCKITDVEALQRQARVCACAVGRGPTVRQGHQRMVVVVVVVVAVAVAGMQG</sequence>
<dbReference type="Pfam" id="PF03109">
    <property type="entry name" value="ABC1"/>
    <property type="match status" value="1"/>
</dbReference>
<keyword evidence="2" id="KW-0808">Transferase</keyword>
<gene>
    <name evidence="2" type="ORF">TSOC_013874</name>
</gene>
<dbReference type="InterPro" id="IPR051130">
    <property type="entry name" value="Mito_struct-func_regulator"/>
</dbReference>
<dbReference type="PANTHER" id="PTHR43173">
    <property type="entry name" value="ABC1 FAMILY PROTEIN"/>
    <property type="match status" value="1"/>
</dbReference>
<dbReference type="AlphaFoldDB" id="A0A2J7ZJ62"/>
<protein>
    <submittedName>
        <fullName evidence="2">Putative aarF domain-containing protein kinase 1</fullName>
    </submittedName>
</protein>
<proteinExistence type="predicted"/>
<evidence type="ECO:0000313" key="2">
    <source>
        <dbReference type="EMBL" id="PNH00311.1"/>
    </source>
</evidence>
<dbReference type="EMBL" id="PGGS01001507">
    <property type="protein sequence ID" value="PNH00311.1"/>
    <property type="molecule type" value="Genomic_DNA"/>
</dbReference>
<organism evidence="2 3">
    <name type="scientific">Tetrabaena socialis</name>
    <dbReference type="NCBI Taxonomy" id="47790"/>
    <lineage>
        <taxon>Eukaryota</taxon>
        <taxon>Viridiplantae</taxon>
        <taxon>Chlorophyta</taxon>
        <taxon>core chlorophytes</taxon>
        <taxon>Chlorophyceae</taxon>
        <taxon>CS clade</taxon>
        <taxon>Chlamydomonadales</taxon>
        <taxon>Tetrabaenaceae</taxon>
        <taxon>Tetrabaena</taxon>
    </lineage>
</organism>
<evidence type="ECO:0000259" key="1">
    <source>
        <dbReference type="Pfam" id="PF03109"/>
    </source>
</evidence>
<accession>A0A2J7ZJ62</accession>
<dbReference type="Proteomes" id="UP000236333">
    <property type="component" value="Unassembled WGS sequence"/>
</dbReference>
<comment type="caution">
    <text evidence="2">The sequence shown here is derived from an EMBL/GenBank/DDBJ whole genome shotgun (WGS) entry which is preliminary data.</text>
</comment>
<keyword evidence="2" id="KW-0418">Kinase</keyword>
<dbReference type="PANTHER" id="PTHR43173:SF28">
    <property type="entry name" value="AARF DOMAIN CONTAINING KINASE 5"/>
    <property type="match status" value="1"/>
</dbReference>
<reference evidence="2 3" key="1">
    <citation type="journal article" date="2017" name="Mol. Biol. Evol.">
        <title>The 4-celled Tetrabaena socialis nuclear genome reveals the essential components for genetic control of cell number at the origin of multicellularity in the volvocine lineage.</title>
        <authorList>
            <person name="Featherston J."/>
            <person name="Arakaki Y."/>
            <person name="Hanschen E.R."/>
            <person name="Ferris P.J."/>
            <person name="Michod R.E."/>
            <person name="Olson B.J.S.C."/>
            <person name="Nozaki H."/>
            <person name="Durand P.M."/>
        </authorList>
    </citation>
    <scope>NUCLEOTIDE SEQUENCE [LARGE SCALE GENOMIC DNA]</scope>
    <source>
        <strain evidence="2 3">NIES-571</strain>
    </source>
</reference>
<evidence type="ECO:0000313" key="3">
    <source>
        <dbReference type="Proteomes" id="UP000236333"/>
    </source>
</evidence>